<protein>
    <submittedName>
        <fullName evidence="2">Uncharacterized protein</fullName>
    </submittedName>
</protein>
<name>A0A9N7VT97_PLEPL</name>
<comment type="caution">
    <text evidence="2">The sequence shown here is derived from an EMBL/GenBank/DDBJ whole genome shotgun (WGS) entry which is preliminary data.</text>
</comment>
<dbReference type="EMBL" id="CADEAL010004228">
    <property type="protein sequence ID" value="CAB1454872.1"/>
    <property type="molecule type" value="Genomic_DNA"/>
</dbReference>
<feature type="region of interest" description="Disordered" evidence="1">
    <location>
        <begin position="58"/>
        <end position="115"/>
    </location>
</feature>
<evidence type="ECO:0000256" key="1">
    <source>
        <dbReference type="SAM" id="MobiDB-lite"/>
    </source>
</evidence>
<dbReference type="Proteomes" id="UP001153269">
    <property type="component" value="Unassembled WGS sequence"/>
</dbReference>
<sequence>MSNLLTWEEPLHDLSALAREAPAKLWANVSSATLHPHRIESNRQRIIIQSRGTLSRPLWREEARERPGPGRPLTSDLQSSITSSCRRQREQPRRCSPLISAGRGAPRRAAAAPEPQRLLGCRDAGGTRGWKVEISSPHLVGKVCLMSARAHSRGAGVIDGQQGTQRGPGVLNGSQRSPACRFLSRACARLLGGETFNERTD</sequence>
<organism evidence="2 3">
    <name type="scientific">Pleuronectes platessa</name>
    <name type="common">European plaice</name>
    <dbReference type="NCBI Taxonomy" id="8262"/>
    <lineage>
        <taxon>Eukaryota</taxon>
        <taxon>Metazoa</taxon>
        <taxon>Chordata</taxon>
        <taxon>Craniata</taxon>
        <taxon>Vertebrata</taxon>
        <taxon>Euteleostomi</taxon>
        <taxon>Actinopterygii</taxon>
        <taxon>Neopterygii</taxon>
        <taxon>Teleostei</taxon>
        <taxon>Neoteleostei</taxon>
        <taxon>Acanthomorphata</taxon>
        <taxon>Carangaria</taxon>
        <taxon>Pleuronectiformes</taxon>
        <taxon>Pleuronectoidei</taxon>
        <taxon>Pleuronectidae</taxon>
        <taxon>Pleuronectes</taxon>
    </lineage>
</organism>
<accession>A0A9N7VT97</accession>
<evidence type="ECO:0000313" key="3">
    <source>
        <dbReference type="Proteomes" id="UP001153269"/>
    </source>
</evidence>
<feature type="compositionally biased region" description="Basic and acidic residues" evidence="1">
    <location>
        <begin position="58"/>
        <end position="68"/>
    </location>
</feature>
<gene>
    <name evidence="2" type="ORF">PLEPLA_LOCUS42639</name>
</gene>
<evidence type="ECO:0000313" key="2">
    <source>
        <dbReference type="EMBL" id="CAB1454872.1"/>
    </source>
</evidence>
<keyword evidence="3" id="KW-1185">Reference proteome</keyword>
<proteinExistence type="predicted"/>
<dbReference type="AlphaFoldDB" id="A0A9N7VT97"/>
<feature type="compositionally biased region" description="Polar residues" evidence="1">
    <location>
        <begin position="75"/>
        <end position="85"/>
    </location>
</feature>
<reference evidence="2" key="1">
    <citation type="submission" date="2020-03" db="EMBL/GenBank/DDBJ databases">
        <authorList>
            <person name="Weist P."/>
        </authorList>
    </citation>
    <scope>NUCLEOTIDE SEQUENCE</scope>
</reference>
<feature type="compositionally biased region" description="Low complexity" evidence="1">
    <location>
        <begin position="101"/>
        <end position="113"/>
    </location>
</feature>